<evidence type="ECO:0000313" key="3">
    <source>
        <dbReference type="Proteomes" id="UP000824209"/>
    </source>
</evidence>
<comment type="caution">
    <text evidence="2">The sequence shown here is derived from an EMBL/GenBank/DDBJ whole genome shotgun (WGS) entry which is preliminary data.</text>
</comment>
<reference evidence="2" key="1">
    <citation type="journal article" date="2021" name="PeerJ">
        <title>Extensive microbial diversity within the chicken gut microbiome revealed by metagenomics and culture.</title>
        <authorList>
            <person name="Gilroy R."/>
            <person name="Ravi A."/>
            <person name="Getino M."/>
            <person name="Pursley I."/>
            <person name="Horton D.L."/>
            <person name="Alikhan N.F."/>
            <person name="Baker D."/>
            <person name="Gharbi K."/>
            <person name="Hall N."/>
            <person name="Watson M."/>
            <person name="Adriaenssens E.M."/>
            <person name="Foster-Nyarko E."/>
            <person name="Jarju S."/>
            <person name="Secka A."/>
            <person name="Antonio M."/>
            <person name="Oren A."/>
            <person name="Chaudhuri R.R."/>
            <person name="La Ragione R."/>
            <person name="Hildebrand F."/>
            <person name="Pallen M.J."/>
        </authorList>
    </citation>
    <scope>NUCLEOTIDE SEQUENCE</scope>
    <source>
        <strain evidence="2">ChiBcec8-14828</strain>
    </source>
</reference>
<dbReference type="InterPro" id="IPR043740">
    <property type="entry name" value="DUF5685"/>
</dbReference>
<evidence type="ECO:0000313" key="2">
    <source>
        <dbReference type="EMBL" id="HJB39477.1"/>
    </source>
</evidence>
<sequence>MFGYVLPFQADLKVWQWQAYRAYYCGLCLRLKERYGFLPRLLLNYDFVFLALLADGLAGTEPAVNACRCIANPVQKHPICAPSEGLSMAADALVLTAYYKVVDDVSDEHAAKRAASFAIQGLLHRASAKARGHLPDIQAVLHEQTLRQAELEAQHCADPDFAADPTAQMTAALFRLAAAQPEQADVLARMGMLLGKILYYLDAAEDFEHDQKAGRYNVFHEMGLSREAMVEQVKLLCRMCAGEAARCYQQLSLTKEVHKALVENILFLGLPQSIAQAGTKRTKKPSTHLSSVNGKEIT</sequence>
<evidence type="ECO:0000256" key="1">
    <source>
        <dbReference type="SAM" id="MobiDB-lite"/>
    </source>
</evidence>
<proteinExistence type="predicted"/>
<dbReference type="AlphaFoldDB" id="A0A9D2M1Y2"/>
<reference evidence="2" key="2">
    <citation type="submission" date="2021-04" db="EMBL/GenBank/DDBJ databases">
        <authorList>
            <person name="Gilroy R."/>
        </authorList>
    </citation>
    <scope>NUCLEOTIDE SEQUENCE</scope>
    <source>
        <strain evidence="2">ChiBcec8-14828</strain>
    </source>
</reference>
<name>A0A9D2M1Y2_9FIRM</name>
<organism evidence="2 3">
    <name type="scientific">Candidatus Ruthenibacterium avium</name>
    <dbReference type="NCBI Taxonomy" id="2838751"/>
    <lineage>
        <taxon>Bacteria</taxon>
        <taxon>Bacillati</taxon>
        <taxon>Bacillota</taxon>
        <taxon>Clostridia</taxon>
        <taxon>Eubacteriales</taxon>
        <taxon>Oscillospiraceae</taxon>
        <taxon>Ruthenibacterium</taxon>
    </lineage>
</organism>
<gene>
    <name evidence="2" type="ORF">H9943_03670</name>
</gene>
<dbReference type="Pfam" id="PF18937">
    <property type="entry name" value="DUF5685"/>
    <property type="match status" value="1"/>
</dbReference>
<feature type="region of interest" description="Disordered" evidence="1">
    <location>
        <begin position="279"/>
        <end position="298"/>
    </location>
</feature>
<protein>
    <submittedName>
        <fullName evidence="2">Uncharacterized protein</fullName>
    </submittedName>
</protein>
<feature type="compositionally biased region" description="Polar residues" evidence="1">
    <location>
        <begin position="287"/>
        <end position="298"/>
    </location>
</feature>
<dbReference type="Proteomes" id="UP000824209">
    <property type="component" value="Unassembled WGS sequence"/>
</dbReference>
<accession>A0A9D2M1Y2</accession>
<dbReference type="EMBL" id="DWYA01000036">
    <property type="protein sequence ID" value="HJB39477.1"/>
    <property type="molecule type" value="Genomic_DNA"/>
</dbReference>